<evidence type="ECO:0000313" key="2">
    <source>
        <dbReference type="EMBL" id="ASF48078.1"/>
    </source>
</evidence>
<dbReference type="OrthoDB" id="6505190at2"/>
<proteinExistence type="predicted"/>
<evidence type="ECO:0000256" key="1">
    <source>
        <dbReference type="SAM" id="MobiDB-lite"/>
    </source>
</evidence>
<feature type="region of interest" description="Disordered" evidence="1">
    <location>
        <begin position="1"/>
        <end position="44"/>
    </location>
</feature>
<organism evidence="2 3">
    <name type="scientific">Methylovulum psychrotolerans</name>
    <dbReference type="NCBI Taxonomy" id="1704499"/>
    <lineage>
        <taxon>Bacteria</taxon>
        <taxon>Pseudomonadati</taxon>
        <taxon>Pseudomonadota</taxon>
        <taxon>Gammaproteobacteria</taxon>
        <taxon>Methylococcales</taxon>
        <taxon>Methylococcaceae</taxon>
        <taxon>Methylovulum</taxon>
    </lineage>
</organism>
<dbReference type="KEGG" id="mpsy:CEK71_19490"/>
<name>A0A1Z4C3J2_9GAMM</name>
<dbReference type="RefSeq" id="WP_088620948.1">
    <property type="nucleotide sequence ID" value="NZ_CP022129.1"/>
</dbReference>
<gene>
    <name evidence="2" type="ORF">CEK71_19490</name>
</gene>
<sequence length="99" mass="10671">MVKRRTPKATAAAQAEPTPEQIEAFAAGVDGGAGSPNKKAKPPDATAIRDYKAIRVPFNEYEYQQLVQGAALSGRSKLNFMRHAMLVMAKELQAGKGKK</sequence>
<evidence type="ECO:0000313" key="3">
    <source>
        <dbReference type="Proteomes" id="UP000197019"/>
    </source>
</evidence>
<dbReference type="EMBL" id="CP022129">
    <property type="protein sequence ID" value="ASF48078.1"/>
    <property type="molecule type" value="Genomic_DNA"/>
</dbReference>
<dbReference type="Proteomes" id="UP000197019">
    <property type="component" value="Chromosome"/>
</dbReference>
<accession>A0A1Z4C3J2</accession>
<dbReference type="AlphaFoldDB" id="A0A1Z4C3J2"/>
<reference evidence="2 3" key="1">
    <citation type="submission" date="2017-06" db="EMBL/GenBank/DDBJ databases">
        <title>Genome Sequencing of the methanotroph Methylovulum psychrotolerants str. HV10-M2 isolated from a high-altitude environment.</title>
        <authorList>
            <person name="Mateos-Rivera A."/>
        </authorList>
    </citation>
    <scope>NUCLEOTIDE SEQUENCE [LARGE SCALE GENOMIC DNA]</scope>
    <source>
        <strain evidence="2 3">HV10_M2</strain>
    </source>
</reference>
<keyword evidence="3" id="KW-1185">Reference proteome</keyword>
<protein>
    <submittedName>
        <fullName evidence="2">Uncharacterized protein</fullName>
    </submittedName>
</protein>
<feature type="compositionally biased region" description="Low complexity" evidence="1">
    <location>
        <begin position="8"/>
        <end position="24"/>
    </location>
</feature>